<dbReference type="Pfam" id="PF26215">
    <property type="entry name" value="HTH_animal"/>
    <property type="match status" value="1"/>
</dbReference>
<sequence length="494" mass="57342">MDVLNQISEIQTDSNTLLITLDVESLYTSISHQLGLEALKYFLYSYLGESDETSFLIKMMGFILHFNYFTFQGKFYLQTQGTAMGTSCAPSYANLFLGHWEETVVNSQMFKNYHNKILRWIRYIDDILILWSGTEQEALEFIDKLNINKLNIKLTVNISKQMVSFLDLSIMITEEGKLTTDNYRKETATNSLLSFSSHHPYSVKKSLPIGEFLRLKRNCSSHVLFKEQAVLLKNRLKQRGYSGKLIKRAYHRALGTEREQLLHPKTRSQQDNTVRFITTYNSNSKKINQIINKHWSVLKEDTVLDTVLQDTVSVCYRRSPNLKDLLSRSHFQTPSRPNIIKGCFPCRNCNMCDHMIKSTKFSDRFNINHTIKDYINCRTKGVIYVLECPCKKQYVGMTTQMLKLRIQQHCSSIRNADKIGKSDKILSTVASHFKQYHNMNPSNVKFWAIEQIQLGIRGGDLEQELLKRETHWIFKLNSVSPNGINENILFNAFL</sequence>
<dbReference type="CDD" id="cd10442">
    <property type="entry name" value="GIY-YIG_PLEs"/>
    <property type="match status" value="1"/>
</dbReference>
<dbReference type="InterPro" id="IPR058912">
    <property type="entry name" value="HTH_animal"/>
</dbReference>
<dbReference type="InterPro" id="IPR000477">
    <property type="entry name" value="RT_dom"/>
</dbReference>
<dbReference type="OrthoDB" id="9907957at2759"/>
<accession>A0A8J1L5X3</accession>
<dbReference type="AlphaFoldDB" id="A0A8J1L5X3"/>
<keyword evidence="3" id="KW-1185">Reference proteome</keyword>
<evidence type="ECO:0000313" key="3">
    <source>
        <dbReference type="Proteomes" id="UP000186698"/>
    </source>
</evidence>
<name>A0A8J1L5X3_XENLA</name>
<dbReference type="PROSITE" id="PS50878">
    <property type="entry name" value="RT_POL"/>
    <property type="match status" value="1"/>
</dbReference>
<organism evidence="3 4">
    <name type="scientific">Xenopus laevis</name>
    <name type="common">African clawed frog</name>
    <dbReference type="NCBI Taxonomy" id="8355"/>
    <lineage>
        <taxon>Eukaryota</taxon>
        <taxon>Metazoa</taxon>
        <taxon>Chordata</taxon>
        <taxon>Craniata</taxon>
        <taxon>Vertebrata</taxon>
        <taxon>Euteleostomi</taxon>
        <taxon>Amphibia</taxon>
        <taxon>Batrachia</taxon>
        <taxon>Anura</taxon>
        <taxon>Pipoidea</taxon>
        <taxon>Pipidae</taxon>
        <taxon>Xenopodinae</taxon>
        <taxon>Xenopus</taxon>
        <taxon>Xenopus</taxon>
    </lineage>
</organism>
<dbReference type="GeneID" id="121395456"/>
<dbReference type="InterPro" id="IPR035901">
    <property type="entry name" value="GIY-YIG_endonuc_sf"/>
</dbReference>
<reference evidence="4" key="1">
    <citation type="submission" date="2025-08" db="UniProtKB">
        <authorList>
            <consortium name="RefSeq"/>
        </authorList>
    </citation>
    <scope>IDENTIFICATION</scope>
    <source>
        <strain evidence="4">J_2021</strain>
        <tissue evidence="4">Erythrocytes</tissue>
    </source>
</reference>
<feature type="domain" description="Reverse transcriptase" evidence="2">
    <location>
        <begin position="1"/>
        <end position="179"/>
    </location>
</feature>
<dbReference type="PROSITE" id="PS50164">
    <property type="entry name" value="GIY_YIG"/>
    <property type="match status" value="1"/>
</dbReference>
<protein>
    <submittedName>
        <fullName evidence="4">Uncharacterized protein LOC121395456 isoform X1</fullName>
    </submittedName>
</protein>
<evidence type="ECO:0000259" key="2">
    <source>
        <dbReference type="PROSITE" id="PS50878"/>
    </source>
</evidence>
<dbReference type="Pfam" id="PF01541">
    <property type="entry name" value="GIY-YIG"/>
    <property type="match status" value="1"/>
</dbReference>
<dbReference type="PANTHER" id="PTHR21301">
    <property type="entry name" value="REVERSE TRANSCRIPTASE"/>
    <property type="match status" value="1"/>
</dbReference>
<evidence type="ECO:0000259" key="1">
    <source>
        <dbReference type="PROSITE" id="PS50164"/>
    </source>
</evidence>
<dbReference type="Proteomes" id="UP000186698">
    <property type="component" value="Chromosome 7L"/>
</dbReference>
<dbReference type="Gene3D" id="3.40.1440.10">
    <property type="entry name" value="GIY-YIG endonuclease"/>
    <property type="match status" value="1"/>
</dbReference>
<dbReference type="PANTHER" id="PTHR21301:SF13">
    <property type="match status" value="1"/>
</dbReference>
<dbReference type="Pfam" id="PF00078">
    <property type="entry name" value="RVT_1"/>
    <property type="match status" value="1"/>
</dbReference>
<gene>
    <name evidence="4" type="primary">LOC121395456</name>
</gene>
<dbReference type="KEGG" id="xla:121395456"/>
<feature type="domain" description="GIY-YIG" evidence="1">
    <location>
        <begin position="379"/>
        <end position="486"/>
    </location>
</feature>
<dbReference type="RefSeq" id="XP_041424947.1">
    <property type="nucleotide sequence ID" value="XM_041569013.1"/>
</dbReference>
<dbReference type="InterPro" id="IPR000305">
    <property type="entry name" value="GIY-YIG_endonuc"/>
</dbReference>
<evidence type="ECO:0000313" key="4">
    <source>
        <dbReference type="RefSeq" id="XP_041424947.1"/>
    </source>
</evidence>
<proteinExistence type="predicted"/>